<accession>A0A366HNR8</accession>
<comment type="similarity">
    <text evidence="1">Belongs to the short-chain dehydrogenases/reductases (SDR) family.</text>
</comment>
<dbReference type="Proteomes" id="UP000253426">
    <property type="component" value="Unassembled WGS sequence"/>
</dbReference>
<protein>
    <submittedName>
        <fullName evidence="2">NADP-dependent 3-hydroxy acid dehydrogenase YdfG</fullName>
    </submittedName>
</protein>
<comment type="caution">
    <text evidence="2">The sequence shown here is derived from an EMBL/GenBank/DDBJ whole genome shotgun (WGS) entry which is preliminary data.</text>
</comment>
<dbReference type="CDD" id="cd05233">
    <property type="entry name" value="SDR_c"/>
    <property type="match status" value="1"/>
</dbReference>
<dbReference type="GO" id="GO:0005829">
    <property type="term" value="C:cytosol"/>
    <property type="evidence" value="ECO:0007669"/>
    <property type="project" value="TreeGrafter"/>
</dbReference>
<gene>
    <name evidence="2" type="ORF">DES53_105280</name>
</gene>
<dbReference type="InterPro" id="IPR036291">
    <property type="entry name" value="NAD(P)-bd_dom_sf"/>
</dbReference>
<dbReference type="Pfam" id="PF00106">
    <property type="entry name" value="adh_short"/>
    <property type="match status" value="1"/>
</dbReference>
<dbReference type="SUPFAM" id="SSF51735">
    <property type="entry name" value="NAD(P)-binding Rossmann-fold domains"/>
    <property type="match status" value="1"/>
</dbReference>
<dbReference type="InterPro" id="IPR002347">
    <property type="entry name" value="SDR_fam"/>
</dbReference>
<dbReference type="Gene3D" id="3.40.50.720">
    <property type="entry name" value="NAD(P)-binding Rossmann-like Domain"/>
    <property type="match status" value="1"/>
</dbReference>
<dbReference type="PROSITE" id="PS00061">
    <property type="entry name" value="ADH_SHORT"/>
    <property type="match status" value="1"/>
</dbReference>
<proteinExistence type="inferred from homology"/>
<sequence length="228" mass="24423">MSTSKYVVITGCTRGLGRAMVAEFARAGWTVAGCGRSTEAISALRSEFPAPHFFQSSNVADEEDVMNFCAEVLQRHGAPDLLLNNAALINHSNPIWEVSAKEFSEVIDVNIKGTASMMRHLIQPMMKRGSGVIVNFSSGWGRSTSPEVAPYCATKYAVEGLSQAVAQETGGDIAVVALNPGIIDTEMLRSCFGGDASSYPKASEWAKRAVPYLMKLGKQDNGKSLSVP</sequence>
<dbReference type="EMBL" id="QNRR01000005">
    <property type="protein sequence ID" value="RBP43881.1"/>
    <property type="molecule type" value="Genomic_DNA"/>
</dbReference>
<dbReference type="GO" id="GO:0016616">
    <property type="term" value="F:oxidoreductase activity, acting on the CH-OH group of donors, NAD or NADP as acceptor"/>
    <property type="evidence" value="ECO:0007669"/>
    <property type="project" value="TreeGrafter"/>
</dbReference>
<organism evidence="2 3">
    <name type="scientific">Roseimicrobium gellanilyticum</name>
    <dbReference type="NCBI Taxonomy" id="748857"/>
    <lineage>
        <taxon>Bacteria</taxon>
        <taxon>Pseudomonadati</taxon>
        <taxon>Verrucomicrobiota</taxon>
        <taxon>Verrucomicrobiia</taxon>
        <taxon>Verrucomicrobiales</taxon>
        <taxon>Verrucomicrobiaceae</taxon>
        <taxon>Roseimicrobium</taxon>
    </lineage>
</organism>
<evidence type="ECO:0000313" key="2">
    <source>
        <dbReference type="EMBL" id="RBP43881.1"/>
    </source>
</evidence>
<dbReference type="PANTHER" id="PTHR45267:SF2">
    <property type="entry name" value="NADPH-DEPENDENT PTERIN ALDEHYDE REDUCTASE"/>
    <property type="match status" value="1"/>
</dbReference>
<dbReference type="PRINTS" id="PR00080">
    <property type="entry name" value="SDRFAMILY"/>
</dbReference>
<evidence type="ECO:0000313" key="3">
    <source>
        <dbReference type="Proteomes" id="UP000253426"/>
    </source>
</evidence>
<dbReference type="InterPro" id="IPR020904">
    <property type="entry name" value="Sc_DH/Rdtase_CS"/>
</dbReference>
<reference evidence="2 3" key="1">
    <citation type="submission" date="2018-06" db="EMBL/GenBank/DDBJ databases">
        <title>Genomic Encyclopedia of Type Strains, Phase IV (KMG-IV): sequencing the most valuable type-strain genomes for metagenomic binning, comparative biology and taxonomic classification.</title>
        <authorList>
            <person name="Goeker M."/>
        </authorList>
    </citation>
    <scope>NUCLEOTIDE SEQUENCE [LARGE SCALE GENOMIC DNA]</scope>
    <source>
        <strain evidence="2 3">DSM 25532</strain>
    </source>
</reference>
<dbReference type="AlphaFoldDB" id="A0A366HNR8"/>
<dbReference type="PRINTS" id="PR00081">
    <property type="entry name" value="GDHRDH"/>
</dbReference>
<keyword evidence="3" id="KW-1185">Reference proteome</keyword>
<dbReference type="PANTHER" id="PTHR45267">
    <property type="match status" value="1"/>
</dbReference>
<dbReference type="RefSeq" id="WP_113959343.1">
    <property type="nucleotide sequence ID" value="NZ_QNRR01000005.1"/>
</dbReference>
<dbReference type="InterPro" id="IPR053241">
    <property type="entry name" value="NADPH_pterin_aldehyde_rdct"/>
</dbReference>
<name>A0A366HNR8_9BACT</name>
<evidence type="ECO:0000256" key="1">
    <source>
        <dbReference type="RuleBase" id="RU000363"/>
    </source>
</evidence>
<dbReference type="OrthoDB" id="9775296at2"/>